<protein>
    <submittedName>
        <fullName evidence="2">Uncharacterized protein</fullName>
    </submittedName>
</protein>
<organism evidence="2 3">
    <name type="scientific">Schizophyllum amplum</name>
    <dbReference type="NCBI Taxonomy" id="97359"/>
    <lineage>
        <taxon>Eukaryota</taxon>
        <taxon>Fungi</taxon>
        <taxon>Dikarya</taxon>
        <taxon>Basidiomycota</taxon>
        <taxon>Agaricomycotina</taxon>
        <taxon>Agaricomycetes</taxon>
        <taxon>Agaricomycetidae</taxon>
        <taxon>Agaricales</taxon>
        <taxon>Schizophyllaceae</taxon>
        <taxon>Schizophyllum</taxon>
    </lineage>
</organism>
<dbReference type="AlphaFoldDB" id="A0A550CK14"/>
<reference evidence="2 3" key="1">
    <citation type="journal article" date="2019" name="New Phytol.">
        <title>Comparative genomics reveals unique wood-decay strategies and fruiting body development in the Schizophyllaceae.</title>
        <authorList>
            <person name="Almasi E."/>
            <person name="Sahu N."/>
            <person name="Krizsan K."/>
            <person name="Balint B."/>
            <person name="Kovacs G.M."/>
            <person name="Kiss B."/>
            <person name="Cseklye J."/>
            <person name="Drula E."/>
            <person name="Henrissat B."/>
            <person name="Nagy I."/>
            <person name="Chovatia M."/>
            <person name="Adam C."/>
            <person name="LaButti K."/>
            <person name="Lipzen A."/>
            <person name="Riley R."/>
            <person name="Grigoriev I.V."/>
            <person name="Nagy L.G."/>
        </authorList>
    </citation>
    <scope>NUCLEOTIDE SEQUENCE [LARGE SCALE GENOMIC DNA]</scope>
    <source>
        <strain evidence="2 3">NL-1724</strain>
    </source>
</reference>
<keyword evidence="3" id="KW-1185">Reference proteome</keyword>
<evidence type="ECO:0000256" key="1">
    <source>
        <dbReference type="SAM" id="MobiDB-lite"/>
    </source>
</evidence>
<dbReference type="Proteomes" id="UP000320762">
    <property type="component" value="Unassembled WGS sequence"/>
</dbReference>
<accession>A0A550CK14</accession>
<dbReference type="EMBL" id="VDMD01000005">
    <property type="protein sequence ID" value="TRM65145.1"/>
    <property type="molecule type" value="Genomic_DNA"/>
</dbReference>
<comment type="caution">
    <text evidence="2">The sequence shown here is derived from an EMBL/GenBank/DDBJ whole genome shotgun (WGS) entry which is preliminary data.</text>
</comment>
<gene>
    <name evidence="2" type="ORF">BD626DRAFT_214288</name>
</gene>
<proteinExistence type="predicted"/>
<feature type="region of interest" description="Disordered" evidence="1">
    <location>
        <begin position="1"/>
        <end position="46"/>
    </location>
</feature>
<feature type="region of interest" description="Disordered" evidence="1">
    <location>
        <begin position="99"/>
        <end position="121"/>
    </location>
</feature>
<sequence>MVNSKSNKQKVAPSAPIHPKQKTPFASSVKPPSPKRTRGAAAGVVSSITPSPAARTKFINRIPDNEGHQATVENIVDWIYTLCERDDKPNYGINVANVVPNGTSIDDSDDESDDGSPAEMDPVGAWLKSPQLLEPIFAHRLTSFVVGGNNSNQASQDQLADLFTALCAPQLETAKILRPGRSTKNFESALYRLLSRAPKRKTLTKVCLEMRFCWLVGLQDYLASEAASHLTTLHLRTNANVKDTIVAALVGPGHRFPNLCKLSVLDVPGLSAQDLLQTLSNRRELGHKRRLIVNISDEVTPETRKRALAMNIVMMQSVVPNTQCSTMKKPL</sequence>
<name>A0A550CK14_9AGAR</name>
<evidence type="ECO:0000313" key="2">
    <source>
        <dbReference type="EMBL" id="TRM65145.1"/>
    </source>
</evidence>
<feature type="compositionally biased region" description="Acidic residues" evidence="1">
    <location>
        <begin position="106"/>
        <end position="116"/>
    </location>
</feature>
<evidence type="ECO:0000313" key="3">
    <source>
        <dbReference type="Proteomes" id="UP000320762"/>
    </source>
</evidence>